<evidence type="ECO:0000256" key="3">
    <source>
        <dbReference type="SAM" id="Coils"/>
    </source>
</evidence>
<dbReference type="InterPro" id="IPR050465">
    <property type="entry name" value="UPF0194_transport"/>
</dbReference>
<proteinExistence type="predicted"/>
<dbReference type="Proteomes" id="UP000667802">
    <property type="component" value="Unassembled WGS sequence"/>
</dbReference>
<accession>A0AAP5IA14</accession>
<evidence type="ECO:0000256" key="2">
    <source>
        <dbReference type="ARBA" id="ARBA00023054"/>
    </source>
</evidence>
<dbReference type="Gene3D" id="1.10.287.1490">
    <property type="match status" value="1"/>
</dbReference>
<dbReference type="PRINTS" id="PR01490">
    <property type="entry name" value="RTXTOXIND"/>
</dbReference>
<dbReference type="PANTHER" id="PTHR32347">
    <property type="entry name" value="EFFLUX SYSTEM COMPONENT YKNX-RELATED"/>
    <property type="match status" value="1"/>
</dbReference>
<comment type="subcellular location">
    <subcellularLocation>
        <location evidence="1">Cell envelope</location>
    </subcellularLocation>
</comment>
<keyword evidence="2 3" id="KW-0175">Coiled coil</keyword>
<dbReference type="SUPFAM" id="SSF111369">
    <property type="entry name" value="HlyD-like secretion proteins"/>
    <property type="match status" value="1"/>
</dbReference>
<keyword evidence="4" id="KW-0472">Membrane</keyword>
<dbReference type="NCBIfam" id="TIGR02971">
    <property type="entry name" value="heterocyst_DevB"/>
    <property type="match status" value="1"/>
</dbReference>
<dbReference type="AlphaFoldDB" id="A0AAP5IA14"/>
<organism evidence="5 6">
    <name type="scientific">Aetokthonos hydrillicola Thurmond2011</name>
    <dbReference type="NCBI Taxonomy" id="2712845"/>
    <lineage>
        <taxon>Bacteria</taxon>
        <taxon>Bacillati</taxon>
        <taxon>Cyanobacteriota</taxon>
        <taxon>Cyanophyceae</taxon>
        <taxon>Nostocales</taxon>
        <taxon>Hapalosiphonaceae</taxon>
        <taxon>Aetokthonos</taxon>
    </lineage>
</organism>
<dbReference type="RefSeq" id="WP_208339154.1">
    <property type="nucleotide sequence ID" value="NZ_CAWQFN010000498.1"/>
</dbReference>
<reference evidence="6" key="1">
    <citation type="journal article" date="2021" name="Science">
        <title>Hunting the eagle killer: A cyanobacterial neurotoxin causes vacuolar myelinopathy.</title>
        <authorList>
            <person name="Breinlinger S."/>
            <person name="Phillips T.J."/>
            <person name="Haram B.N."/>
            <person name="Mares J."/>
            <person name="Martinez Yerena J.A."/>
            <person name="Hrouzek P."/>
            <person name="Sobotka R."/>
            <person name="Henderson W.M."/>
            <person name="Schmieder P."/>
            <person name="Williams S.M."/>
            <person name="Lauderdale J.D."/>
            <person name="Wilde H.D."/>
            <person name="Gerrin W."/>
            <person name="Kust A."/>
            <person name="Washington J.W."/>
            <person name="Wagner C."/>
            <person name="Geier B."/>
            <person name="Liebeke M."/>
            <person name="Enke H."/>
            <person name="Niedermeyer T.H.J."/>
            <person name="Wilde S.B."/>
        </authorList>
    </citation>
    <scope>NUCLEOTIDE SEQUENCE [LARGE SCALE GENOMIC DNA]</scope>
    <source>
        <strain evidence="6">Thurmond2011</strain>
    </source>
</reference>
<evidence type="ECO:0000313" key="5">
    <source>
        <dbReference type="EMBL" id="MDR9897419.1"/>
    </source>
</evidence>
<dbReference type="Gene3D" id="2.40.30.170">
    <property type="match status" value="1"/>
</dbReference>
<feature type="coiled-coil region" evidence="3">
    <location>
        <begin position="111"/>
        <end position="138"/>
    </location>
</feature>
<comment type="caution">
    <text evidence="5">The sequence shown here is derived from an EMBL/GenBank/DDBJ whole genome shotgun (WGS) entry which is preliminary data.</text>
</comment>
<dbReference type="PANTHER" id="PTHR32347:SF27">
    <property type="entry name" value="RND EFFLUX PUMP MEMBRANE FUSION PROTEIN BARREL-SANDWICH DOMAIN-CONTAINING PROTEIN"/>
    <property type="match status" value="1"/>
</dbReference>
<name>A0AAP5IA14_9CYAN</name>
<dbReference type="GO" id="GO:0030313">
    <property type="term" value="C:cell envelope"/>
    <property type="evidence" value="ECO:0007669"/>
    <property type="project" value="UniProtKB-SubCell"/>
</dbReference>
<protein>
    <submittedName>
        <fullName evidence="5">ABC exporter membrane fusion protein</fullName>
    </submittedName>
</protein>
<dbReference type="EMBL" id="JAALHA020000012">
    <property type="protein sequence ID" value="MDR9897419.1"/>
    <property type="molecule type" value="Genomic_DNA"/>
</dbReference>
<evidence type="ECO:0000256" key="4">
    <source>
        <dbReference type="SAM" id="Phobius"/>
    </source>
</evidence>
<sequence>MAVNKESQLFKKPAYRWRIIFVTFVALTTGLVSVYSFLQLRSNVDTTPPVKQRKIAPARVAITALGRIQPQGEITKLSPPSSLSGVRVEKLLVKEGEEVAEGEVVAFLEGYARSKAALQQAKDKVEIAQAKLEQIKAGAKKGDIDAQKATISQLQSQLKGEIAAQQATVTRLQAQLANAQTENDRYQRLYQQGAISSSTADTKRLQMSTQQQQLLEAQAALKRTVNTINDQINQAKAKLVSIAEVRPVDVQAAQTEVKSAITAVEQAKADYDLTYVVSPISGKVLKVRTKSGEVSGNDGIVDIGKTSQMMVFAEVYQTDISKVRLGQKAIISSTAFPKKLRGTVSKIGLQVDRQNVLSVNPEADTDRRVIQVKILIDDPEDSKQVEGLTNLQVDVAIQI</sequence>
<evidence type="ECO:0000313" key="6">
    <source>
        <dbReference type="Proteomes" id="UP000667802"/>
    </source>
</evidence>
<feature type="transmembrane region" description="Helical" evidence="4">
    <location>
        <begin position="20"/>
        <end position="38"/>
    </location>
</feature>
<feature type="coiled-coil region" evidence="3">
    <location>
        <begin position="162"/>
        <end position="189"/>
    </location>
</feature>
<keyword evidence="6" id="KW-1185">Reference proteome</keyword>
<keyword evidence="4" id="KW-0812">Transmembrane</keyword>
<evidence type="ECO:0000256" key="1">
    <source>
        <dbReference type="ARBA" id="ARBA00004196"/>
    </source>
</evidence>
<feature type="coiled-coil region" evidence="3">
    <location>
        <begin position="218"/>
        <end position="270"/>
    </location>
</feature>
<dbReference type="InterPro" id="IPR014315">
    <property type="entry name" value="ABC_heterocyst_DevB"/>
</dbReference>
<gene>
    <name evidence="5" type="ORF">G7B40_023035</name>
</gene>
<keyword evidence="4" id="KW-1133">Transmembrane helix</keyword>